<feature type="non-terminal residue" evidence="3">
    <location>
        <position position="1"/>
    </location>
</feature>
<evidence type="ECO:0000259" key="2">
    <source>
        <dbReference type="PROSITE" id="PS50158"/>
    </source>
</evidence>
<sequence length="196" mass="23444">IVVNGNCIPKEENGIYLPRSKWNENQRIRYLLNLKARNFITCVLTKAEYEKVIALQVSKNLKKLSMEELICTLKKDPYHVEEERRIKMEELLKKCSPRRPKIKVKCLKNALSVCYECKKLGHFKSKCPSLEKEKKKFFFKKKKGFMARWEDLDLFTFEEDDEKANICFTVDVSWKHRKILIYLPLRKKMKKLTYVS</sequence>
<evidence type="ECO:0000313" key="3">
    <source>
        <dbReference type="EMBL" id="RDX60451.1"/>
    </source>
</evidence>
<organism evidence="3 4">
    <name type="scientific">Mucuna pruriens</name>
    <name type="common">Velvet bean</name>
    <name type="synonym">Dolichos pruriens</name>
    <dbReference type="NCBI Taxonomy" id="157652"/>
    <lineage>
        <taxon>Eukaryota</taxon>
        <taxon>Viridiplantae</taxon>
        <taxon>Streptophyta</taxon>
        <taxon>Embryophyta</taxon>
        <taxon>Tracheophyta</taxon>
        <taxon>Spermatophyta</taxon>
        <taxon>Magnoliopsida</taxon>
        <taxon>eudicotyledons</taxon>
        <taxon>Gunneridae</taxon>
        <taxon>Pentapetalae</taxon>
        <taxon>rosids</taxon>
        <taxon>fabids</taxon>
        <taxon>Fabales</taxon>
        <taxon>Fabaceae</taxon>
        <taxon>Papilionoideae</taxon>
        <taxon>50 kb inversion clade</taxon>
        <taxon>NPAAA clade</taxon>
        <taxon>indigoferoid/millettioid clade</taxon>
        <taxon>Phaseoleae</taxon>
        <taxon>Mucuna</taxon>
    </lineage>
</organism>
<gene>
    <name evidence="3" type="ORF">CR513_61405</name>
</gene>
<dbReference type="AlphaFoldDB" id="A0A371E340"/>
<evidence type="ECO:0000256" key="1">
    <source>
        <dbReference type="PROSITE-ProRule" id="PRU00047"/>
    </source>
</evidence>
<accession>A0A371E340</accession>
<dbReference type="SUPFAM" id="SSF57756">
    <property type="entry name" value="Retrovirus zinc finger-like domains"/>
    <property type="match status" value="1"/>
</dbReference>
<dbReference type="OrthoDB" id="1435362at2759"/>
<dbReference type="Pfam" id="PF00098">
    <property type="entry name" value="zf-CCHC"/>
    <property type="match status" value="1"/>
</dbReference>
<dbReference type="Proteomes" id="UP000257109">
    <property type="component" value="Unassembled WGS sequence"/>
</dbReference>
<dbReference type="InterPro" id="IPR036875">
    <property type="entry name" value="Znf_CCHC_sf"/>
</dbReference>
<dbReference type="GO" id="GO:0003676">
    <property type="term" value="F:nucleic acid binding"/>
    <property type="evidence" value="ECO:0007669"/>
    <property type="project" value="InterPro"/>
</dbReference>
<dbReference type="EMBL" id="QJKJ01016863">
    <property type="protein sequence ID" value="RDX60451.1"/>
    <property type="molecule type" value="Genomic_DNA"/>
</dbReference>
<proteinExistence type="predicted"/>
<keyword evidence="1" id="KW-0863">Zinc-finger</keyword>
<keyword evidence="1" id="KW-0479">Metal-binding</keyword>
<dbReference type="SMART" id="SM00343">
    <property type="entry name" value="ZnF_C2HC"/>
    <property type="match status" value="1"/>
</dbReference>
<name>A0A371E340_MUCPR</name>
<keyword evidence="1" id="KW-0862">Zinc</keyword>
<protein>
    <recommendedName>
        <fullName evidence="2">CCHC-type domain-containing protein</fullName>
    </recommendedName>
</protein>
<feature type="non-terminal residue" evidence="3">
    <location>
        <position position="196"/>
    </location>
</feature>
<dbReference type="Gene3D" id="4.10.60.10">
    <property type="entry name" value="Zinc finger, CCHC-type"/>
    <property type="match status" value="1"/>
</dbReference>
<feature type="domain" description="CCHC-type" evidence="2">
    <location>
        <begin position="114"/>
        <end position="129"/>
    </location>
</feature>
<keyword evidence="4" id="KW-1185">Reference proteome</keyword>
<comment type="caution">
    <text evidence="3">The sequence shown here is derived from an EMBL/GenBank/DDBJ whole genome shotgun (WGS) entry which is preliminary data.</text>
</comment>
<dbReference type="GO" id="GO:0008270">
    <property type="term" value="F:zinc ion binding"/>
    <property type="evidence" value="ECO:0007669"/>
    <property type="project" value="UniProtKB-KW"/>
</dbReference>
<reference evidence="3" key="1">
    <citation type="submission" date="2018-05" db="EMBL/GenBank/DDBJ databases">
        <title>Draft genome of Mucuna pruriens seed.</title>
        <authorList>
            <person name="Nnadi N.E."/>
            <person name="Vos R."/>
            <person name="Hasami M.H."/>
            <person name="Devisetty U.K."/>
            <person name="Aguiy J.C."/>
        </authorList>
    </citation>
    <scope>NUCLEOTIDE SEQUENCE [LARGE SCALE GENOMIC DNA]</scope>
    <source>
        <strain evidence="3">JCA_2017</strain>
    </source>
</reference>
<evidence type="ECO:0000313" key="4">
    <source>
        <dbReference type="Proteomes" id="UP000257109"/>
    </source>
</evidence>
<dbReference type="InterPro" id="IPR001878">
    <property type="entry name" value="Znf_CCHC"/>
</dbReference>
<dbReference type="PROSITE" id="PS50158">
    <property type="entry name" value="ZF_CCHC"/>
    <property type="match status" value="1"/>
</dbReference>